<dbReference type="RefSeq" id="WP_077584962.1">
    <property type="nucleotide sequence ID" value="NZ_CP020557.1"/>
</dbReference>
<dbReference type="GO" id="GO:0016787">
    <property type="term" value="F:hydrolase activity"/>
    <property type="evidence" value="ECO:0007669"/>
    <property type="project" value="UniProtKB-KW"/>
</dbReference>
<organism evidence="5 6">
    <name type="scientific">Paenibacillus larvae subsp. pulvifaciens</name>
    <dbReference type="NCBI Taxonomy" id="1477"/>
    <lineage>
        <taxon>Bacteria</taxon>
        <taxon>Bacillati</taxon>
        <taxon>Bacillota</taxon>
        <taxon>Bacilli</taxon>
        <taxon>Bacillales</taxon>
        <taxon>Paenibacillaceae</taxon>
        <taxon>Paenibacillus</taxon>
    </lineage>
</organism>
<comment type="similarity">
    <text evidence="3">Belongs to the Nudix hydrolase family.</text>
</comment>
<evidence type="ECO:0000256" key="2">
    <source>
        <dbReference type="ARBA" id="ARBA00022801"/>
    </source>
</evidence>
<proteinExistence type="inferred from homology"/>
<dbReference type="AlphaFoldDB" id="A0A1V0UMT7"/>
<dbReference type="EMBL" id="CP020557">
    <property type="protein sequence ID" value="ARF66583.1"/>
    <property type="molecule type" value="Genomic_DNA"/>
</dbReference>
<dbReference type="InterPro" id="IPR015797">
    <property type="entry name" value="NUDIX_hydrolase-like_dom_sf"/>
</dbReference>
<accession>A0A1V0UMT7</accession>
<evidence type="ECO:0000313" key="6">
    <source>
        <dbReference type="Proteomes" id="UP000192727"/>
    </source>
</evidence>
<protein>
    <recommendedName>
        <fullName evidence="4">Nudix hydrolase domain-containing protein</fullName>
    </recommendedName>
</protein>
<dbReference type="Gene3D" id="3.90.79.10">
    <property type="entry name" value="Nucleoside Triphosphate Pyrophosphohydrolase"/>
    <property type="match status" value="1"/>
</dbReference>
<evidence type="ECO:0000256" key="3">
    <source>
        <dbReference type="RuleBase" id="RU003476"/>
    </source>
</evidence>
<dbReference type="PROSITE" id="PS00893">
    <property type="entry name" value="NUDIX_BOX"/>
    <property type="match status" value="1"/>
</dbReference>
<feature type="domain" description="Nudix hydrolase" evidence="4">
    <location>
        <begin position="1"/>
        <end position="48"/>
    </location>
</feature>
<evidence type="ECO:0000313" key="5">
    <source>
        <dbReference type="EMBL" id="ARF66583.1"/>
    </source>
</evidence>
<evidence type="ECO:0000259" key="4">
    <source>
        <dbReference type="PROSITE" id="PS51462"/>
    </source>
</evidence>
<dbReference type="PANTHER" id="PTHR43046">
    <property type="entry name" value="GDP-MANNOSE MANNOSYL HYDROLASE"/>
    <property type="match status" value="1"/>
</dbReference>
<sequence>MQSVLLGEVNERREWELPGGRIEYGEQPEETVKREIREELGLEVTVIF</sequence>
<keyword evidence="2 3" id="KW-0378">Hydrolase</keyword>
<comment type="cofactor">
    <cofactor evidence="1">
        <name>Mg(2+)</name>
        <dbReference type="ChEBI" id="CHEBI:18420"/>
    </cofactor>
</comment>
<dbReference type="Proteomes" id="UP000192727">
    <property type="component" value="Chromosome"/>
</dbReference>
<reference evidence="5 6" key="1">
    <citation type="submission" date="2017-03" db="EMBL/GenBank/DDBJ databases">
        <title>Paenibacillus larvae genome sequencing.</title>
        <authorList>
            <person name="Dingman D.W."/>
        </authorList>
    </citation>
    <scope>NUCLEOTIDE SEQUENCE [LARGE SCALE GENOMIC DNA]</scope>
    <source>
        <strain evidence="5 6">SAG 10367</strain>
    </source>
</reference>
<name>A0A1V0UMT7_9BACL</name>
<dbReference type="PROSITE" id="PS51462">
    <property type="entry name" value="NUDIX"/>
    <property type="match status" value="1"/>
</dbReference>
<dbReference type="InterPro" id="IPR020476">
    <property type="entry name" value="Nudix_hydrolase"/>
</dbReference>
<evidence type="ECO:0000256" key="1">
    <source>
        <dbReference type="ARBA" id="ARBA00001946"/>
    </source>
</evidence>
<dbReference type="InterPro" id="IPR020084">
    <property type="entry name" value="NUDIX_hydrolase_CS"/>
</dbReference>
<dbReference type="PRINTS" id="PR00502">
    <property type="entry name" value="NUDIXFAMILY"/>
</dbReference>
<gene>
    <name evidence="5" type="ORF">B7C51_00380</name>
</gene>
<dbReference type="SUPFAM" id="SSF55811">
    <property type="entry name" value="Nudix"/>
    <property type="match status" value="1"/>
</dbReference>
<dbReference type="InterPro" id="IPR000086">
    <property type="entry name" value="NUDIX_hydrolase_dom"/>
</dbReference>
<dbReference type="Pfam" id="PF00293">
    <property type="entry name" value="NUDIX"/>
    <property type="match status" value="1"/>
</dbReference>
<dbReference type="PANTHER" id="PTHR43046:SF14">
    <property type="entry name" value="MUTT_NUDIX FAMILY PROTEIN"/>
    <property type="match status" value="1"/>
</dbReference>